<evidence type="ECO:0000256" key="5">
    <source>
        <dbReference type="ARBA" id="ARBA00015938"/>
    </source>
</evidence>
<evidence type="ECO:0000256" key="12">
    <source>
        <dbReference type="ARBA" id="ARBA00034013"/>
    </source>
</evidence>
<dbReference type="Pfam" id="PF00128">
    <property type="entry name" value="Alpha-amylase"/>
    <property type="match status" value="2"/>
</dbReference>
<keyword evidence="6" id="KW-0963">Cytoplasm</keyword>
<dbReference type="PIRSF" id="PIRSF006337">
    <property type="entry name" value="Trehalose_TreZ"/>
    <property type="match status" value="1"/>
</dbReference>
<evidence type="ECO:0000256" key="1">
    <source>
        <dbReference type="ARBA" id="ARBA00004496"/>
    </source>
</evidence>
<evidence type="ECO:0000256" key="2">
    <source>
        <dbReference type="ARBA" id="ARBA00005199"/>
    </source>
</evidence>
<dbReference type="EC" id="3.2.1.141" evidence="4 13"/>
<dbReference type="Proteomes" id="UP000192906">
    <property type="component" value="Unassembled WGS sequence"/>
</dbReference>
<keyword evidence="16" id="KW-1185">Reference proteome</keyword>
<dbReference type="OrthoDB" id="9800174at2"/>
<evidence type="ECO:0000256" key="7">
    <source>
        <dbReference type="ARBA" id="ARBA00022801"/>
    </source>
</evidence>
<dbReference type="InterPro" id="IPR014756">
    <property type="entry name" value="Ig_E-set"/>
</dbReference>
<dbReference type="Gene3D" id="2.60.40.10">
    <property type="entry name" value="Immunoglobulins"/>
    <property type="match status" value="1"/>
</dbReference>
<evidence type="ECO:0000259" key="14">
    <source>
        <dbReference type="SMART" id="SM00642"/>
    </source>
</evidence>
<keyword evidence="7 13" id="KW-0378">Hydrolase</keyword>
<dbReference type="AlphaFoldDB" id="A0A1X7D0L3"/>
<dbReference type="GO" id="GO:0005737">
    <property type="term" value="C:cytoplasm"/>
    <property type="evidence" value="ECO:0007669"/>
    <property type="project" value="UniProtKB-SubCell"/>
</dbReference>
<dbReference type="Gene3D" id="1.10.10.760">
    <property type="entry name" value="E-set domains of sugar-utilizing enzymes"/>
    <property type="match status" value="1"/>
</dbReference>
<evidence type="ECO:0000256" key="6">
    <source>
        <dbReference type="ARBA" id="ARBA00022490"/>
    </source>
</evidence>
<dbReference type="STRING" id="1519643.SAMN06295933_1496"/>
<dbReference type="CDD" id="cd11325">
    <property type="entry name" value="AmyAc_GTHase"/>
    <property type="match status" value="1"/>
</dbReference>
<evidence type="ECO:0000256" key="9">
    <source>
        <dbReference type="ARBA" id="ARBA00023295"/>
    </source>
</evidence>
<dbReference type="InterPro" id="IPR006047">
    <property type="entry name" value="GH13_cat_dom"/>
</dbReference>
<dbReference type="InterPro" id="IPR013783">
    <property type="entry name" value="Ig-like_fold"/>
</dbReference>
<organism evidence="15 16">
    <name type="scientific">Desulfovibrio gilichinskyi</name>
    <dbReference type="NCBI Taxonomy" id="1519643"/>
    <lineage>
        <taxon>Bacteria</taxon>
        <taxon>Pseudomonadati</taxon>
        <taxon>Thermodesulfobacteriota</taxon>
        <taxon>Desulfovibrionia</taxon>
        <taxon>Desulfovibrionales</taxon>
        <taxon>Desulfovibrionaceae</taxon>
        <taxon>Desulfovibrio</taxon>
    </lineage>
</organism>
<keyword evidence="8" id="KW-0119">Carbohydrate metabolism</keyword>
<evidence type="ECO:0000256" key="13">
    <source>
        <dbReference type="PIRNR" id="PIRNR006337"/>
    </source>
</evidence>
<evidence type="ECO:0000313" key="16">
    <source>
        <dbReference type="Proteomes" id="UP000192906"/>
    </source>
</evidence>
<dbReference type="SMART" id="SM00642">
    <property type="entry name" value="Aamy"/>
    <property type="match status" value="1"/>
</dbReference>
<gene>
    <name evidence="15" type="ORF">SAMN06295933_1496</name>
</gene>
<name>A0A1X7D0L3_9BACT</name>
<evidence type="ECO:0000256" key="8">
    <source>
        <dbReference type="ARBA" id="ARBA00023277"/>
    </source>
</evidence>
<accession>A0A1X7D0L3</accession>
<feature type="domain" description="Glycosyl hydrolase family 13 catalytic" evidence="14">
    <location>
        <begin position="116"/>
        <end position="476"/>
    </location>
</feature>
<protein>
    <recommendedName>
        <fullName evidence="5 13">Malto-oligosyltrehalose trehalohydrolase</fullName>
        <shortName evidence="13">MTHase</shortName>
        <ecNumber evidence="4 13">3.2.1.141</ecNumber>
    </recommendedName>
    <alternativeName>
        <fullName evidence="11 13">4-alpha-D-((1-&gt;4)-alpha-D-glucano)trehalose trehalohydrolase</fullName>
    </alternativeName>
    <alternativeName>
        <fullName evidence="10 13">Maltooligosyl trehalose trehalohydrolase</fullName>
    </alternativeName>
</protein>
<dbReference type="RefSeq" id="WP_085100579.1">
    <property type="nucleotide sequence ID" value="NZ_FWZU01000002.1"/>
</dbReference>
<dbReference type="GO" id="GO:0033942">
    <property type="term" value="F:4-alpha-D-(1-&gt;4)-alpha-D-glucanotrehalose trehalohydrolase activity"/>
    <property type="evidence" value="ECO:0007669"/>
    <property type="project" value="UniProtKB-EC"/>
</dbReference>
<comment type="subcellular location">
    <subcellularLocation>
        <location evidence="1">Cytoplasm</location>
    </subcellularLocation>
</comment>
<dbReference type="PANTHER" id="PTHR43651">
    <property type="entry name" value="1,4-ALPHA-GLUCAN-BRANCHING ENZYME"/>
    <property type="match status" value="1"/>
</dbReference>
<dbReference type="GO" id="GO:0005992">
    <property type="term" value="P:trehalose biosynthetic process"/>
    <property type="evidence" value="ECO:0007669"/>
    <property type="project" value="UniProtKB-UniPathway"/>
</dbReference>
<dbReference type="SUPFAM" id="SSF51445">
    <property type="entry name" value="(Trans)glycosidases"/>
    <property type="match status" value="1"/>
</dbReference>
<comment type="catalytic activity">
    <reaction evidence="12 13">
        <text>hydrolysis of (1-&gt;4)-alpha-D-glucosidic linkage in 4-alpha-D-[(1-&gt;4)-alpha-D-glucanosyl]n trehalose to yield trehalose and (1-&gt;4)-alpha-D-glucan.</text>
        <dbReference type="EC" id="3.2.1.141"/>
    </reaction>
</comment>
<sequence>MEKEHFGARFDENGNCMFRLFAPHVQTVGINFNNDPDHIFMMNQTDYGFHELTLKNLTSDTSYSFLLNASKKIPDPASLWQPEGINTYSTVFDHHKFDWEGDNFSGLPINEMIIYEAHVGTFTKEGTLRALISKLDYLSELGINTLELLPVAQFAGHRGWGNKTVFPYAVHNGYGTPDEFKALVKASHDRGIAVILVVEFCQHNIVKSLSSAFDSFFCDIHTTTHGKAINFDEQYSFGVREFYIQCALSWLRDFHIDGLRINNAETIYDQSPIHFLEELSTRIRSFEKENNRKCVLIINDHHNSTRSIQPNDKGGYGFDALWDEDFHHALHYRITGDINGVFRDYRYPEKMVSAMQYGFAYRGEFSDYRKRIHGCNTQEFSGSKLVIYSQNHEQTICTGEECRTIKKAGFEAAKLSAGAVLLSPYTPLLFMGEEYGETAPFNYFSDYSTAPSLNETLDKHYHELKFSQEKQLDPSDESAFTTSQLDWNKKDSEQGRAMLAFYKKMLLLRKEHPALKEPCHNRCQVQEIKPGVILMLRNPSTSDGRYAVVIFNFNKVAITEKLESYLPTGPWTLKLYSGARAFGGYGVPLDKILSTTTPLELAAQSFAVYFHTPLNI</sequence>
<evidence type="ECO:0000256" key="3">
    <source>
        <dbReference type="ARBA" id="ARBA00008061"/>
    </source>
</evidence>
<dbReference type="InterPro" id="IPR017853">
    <property type="entry name" value="GH"/>
</dbReference>
<dbReference type="CDD" id="cd02853">
    <property type="entry name" value="E_set_MTHase_like_N"/>
    <property type="match status" value="1"/>
</dbReference>
<comment type="similarity">
    <text evidence="3 13">Belongs to the glycosyl hydrolase 13 family.</text>
</comment>
<evidence type="ECO:0000256" key="10">
    <source>
        <dbReference type="ARBA" id="ARBA00032057"/>
    </source>
</evidence>
<dbReference type="InterPro" id="IPR044901">
    <property type="entry name" value="Trehalose_TreZ_E-set_sf"/>
</dbReference>
<comment type="pathway">
    <text evidence="2 13">Glycan biosynthesis; trehalose biosynthesis.</text>
</comment>
<dbReference type="SUPFAM" id="SSF81296">
    <property type="entry name" value="E set domains"/>
    <property type="match status" value="1"/>
</dbReference>
<evidence type="ECO:0000256" key="11">
    <source>
        <dbReference type="ARBA" id="ARBA00033284"/>
    </source>
</evidence>
<proteinExistence type="inferred from homology"/>
<reference evidence="16" key="1">
    <citation type="submission" date="2017-04" db="EMBL/GenBank/DDBJ databases">
        <authorList>
            <person name="Varghese N."/>
            <person name="Submissions S."/>
        </authorList>
    </citation>
    <scope>NUCLEOTIDE SEQUENCE [LARGE SCALE GENOMIC DNA]</scope>
    <source>
        <strain evidence="16">K3S</strain>
    </source>
</reference>
<dbReference type="EMBL" id="FWZU01000002">
    <property type="protein sequence ID" value="SMF06499.1"/>
    <property type="molecule type" value="Genomic_DNA"/>
</dbReference>
<dbReference type="PANTHER" id="PTHR43651:SF11">
    <property type="entry name" value="MALTO-OLIGOSYLTREHALOSE TREHALOHYDROLASE"/>
    <property type="match status" value="1"/>
</dbReference>
<dbReference type="UniPathway" id="UPA00299"/>
<keyword evidence="9 13" id="KW-0326">Glycosidase</keyword>
<dbReference type="Gene3D" id="3.20.20.80">
    <property type="entry name" value="Glycosidases"/>
    <property type="match status" value="1"/>
</dbReference>
<evidence type="ECO:0000313" key="15">
    <source>
        <dbReference type="EMBL" id="SMF06499.1"/>
    </source>
</evidence>
<dbReference type="InterPro" id="IPR012768">
    <property type="entry name" value="Trehalose_TreZ"/>
</dbReference>
<evidence type="ECO:0000256" key="4">
    <source>
        <dbReference type="ARBA" id="ARBA00012268"/>
    </source>
</evidence>